<dbReference type="PROSITE" id="PS01033">
    <property type="entry name" value="GLOBIN"/>
    <property type="match status" value="1"/>
</dbReference>
<evidence type="ECO:0000256" key="7">
    <source>
        <dbReference type="ARBA" id="ARBA00030087"/>
    </source>
</evidence>
<dbReference type="Pfam" id="PF00042">
    <property type="entry name" value="Globin"/>
    <property type="match status" value="1"/>
</dbReference>
<comment type="caution">
    <text evidence="11">The sequence shown here is derived from an EMBL/GenBank/DDBJ whole genome shotgun (WGS) entry which is preliminary data.</text>
</comment>
<evidence type="ECO:0000313" key="11">
    <source>
        <dbReference type="EMBL" id="GFR82739.1"/>
    </source>
</evidence>
<dbReference type="PANTHER" id="PTHR46458:SF1">
    <property type="entry name" value="GEO09476P1"/>
    <property type="match status" value="1"/>
</dbReference>
<keyword evidence="6" id="KW-0408">Iron</keyword>
<feature type="region of interest" description="Disordered" evidence="9">
    <location>
        <begin position="1"/>
        <end position="20"/>
    </location>
</feature>
<name>A0AAV4GC24_9GAST</name>
<dbReference type="Proteomes" id="UP000762676">
    <property type="component" value="Unassembled WGS sequence"/>
</dbReference>
<keyword evidence="4 8" id="KW-0561">Oxygen transport</keyword>
<protein>
    <recommendedName>
        <fullName evidence="1">Globin</fullName>
    </recommendedName>
    <alternativeName>
        <fullName evidence="7">Myoglobin</fullName>
    </alternativeName>
</protein>
<dbReference type="AlphaFoldDB" id="A0AAV4GC24"/>
<organism evidence="11 12">
    <name type="scientific">Elysia marginata</name>
    <dbReference type="NCBI Taxonomy" id="1093978"/>
    <lineage>
        <taxon>Eukaryota</taxon>
        <taxon>Metazoa</taxon>
        <taxon>Spiralia</taxon>
        <taxon>Lophotrochozoa</taxon>
        <taxon>Mollusca</taxon>
        <taxon>Gastropoda</taxon>
        <taxon>Heterobranchia</taxon>
        <taxon>Euthyneura</taxon>
        <taxon>Panpulmonata</taxon>
        <taxon>Sacoglossa</taxon>
        <taxon>Placobranchoidea</taxon>
        <taxon>Plakobranchidae</taxon>
        <taxon>Elysia</taxon>
    </lineage>
</organism>
<keyword evidence="3 8" id="KW-0349">Heme</keyword>
<comment type="similarity">
    <text evidence="8">Belongs to the globin family.</text>
</comment>
<feature type="region of interest" description="Disordered" evidence="9">
    <location>
        <begin position="26"/>
        <end position="65"/>
    </location>
</feature>
<evidence type="ECO:0000259" key="10">
    <source>
        <dbReference type="PROSITE" id="PS01033"/>
    </source>
</evidence>
<sequence length="214" mass="24402">MGAETSKHRDRLKAFTASKSSHRKKYLPACTNGSSGHHALNGRTGVNGSGHNQCPSIEEPQEELPPFTDRQKELVTETWRLVQEDMAKVGVVMFIKLFETHPEVQSVFLPFKAQNCESLMDNVQLKSHALRVMGTVDKCINRFHDPDKVRSMLHELGARHVMYNAKVDYMDLIGPQFIWAIEPVLGEHWTPEVEQAWSDLFKFISYIMKGAMTF</sequence>
<evidence type="ECO:0000256" key="2">
    <source>
        <dbReference type="ARBA" id="ARBA00022448"/>
    </source>
</evidence>
<evidence type="ECO:0000313" key="12">
    <source>
        <dbReference type="Proteomes" id="UP000762676"/>
    </source>
</evidence>
<evidence type="ECO:0000256" key="5">
    <source>
        <dbReference type="ARBA" id="ARBA00022723"/>
    </source>
</evidence>
<dbReference type="InterPro" id="IPR009050">
    <property type="entry name" value="Globin-like_sf"/>
</dbReference>
<dbReference type="InterPro" id="IPR012292">
    <property type="entry name" value="Globin/Proto"/>
</dbReference>
<evidence type="ECO:0000256" key="1">
    <source>
        <dbReference type="ARBA" id="ARBA00013895"/>
    </source>
</evidence>
<dbReference type="PANTHER" id="PTHR46458">
    <property type="entry name" value="BLR2807 PROTEIN"/>
    <property type="match status" value="1"/>
</dbReference>
<keyword evidence="5" id="KW-0479">Metal-binding</keyword>
<dbReference type="EMBL" id="BMAT01004904">
    <property type="protein sequence ID" value="GFR82739.1"/>
    <property type="molecule type" value="Genomic_DNA"/>
</dbReference>
<dbReference type="InterPro" id="IPR050532">
    <property type="entry name" value="Globin-like_OT"/>
</dbReference>
<feature type="compositionally biased region" description="Polar residues" evidence="9">
    <location>
        <begin position="44"/>
        <end position="55"/>
    </location>
</feature>
<evidence type="ECO:0000256" key="8">
    <source>
        <dbReference type="RuleBase" id="RU000356"/>
    </source>
</evidence>
<dbReference type="GO" id="GO:0019825">
    <property type="term" value="F:oxygen binding"/>
    <property type="evidence" value="ECO:0007669"/>
    <property type="project" value="InterPro"/>
</dbReference>
<dbReference type="GO" id="GO:0020037">
    <property type="term" value="F:heme binding"/>
    <property type="evidence" value="ECO:0007669"/>
    <property type="project" value="InterPro"/>
</dbReference>
<accession>A0AAV4GC24</accession>
<dbReference type="Gene3D" id="1.10.490.10">
    <property type="entry name" value="Globins"/>
    <property type="match status" value="1"/>
</dbReference>
<evidence type="ECO:0000256" key="4">
    <source>
        <dbReference type="ARBA" id="ARBA00022621"/>
    </source>
</evidence>
<gene>
    <name evidence="11" type="ORF">ElyMa_002371200</name>
</gene>
<dbReference type="GO" id="GO:0005344">
    <property type="term" value="F:oxygen carrier activity"/>
    <property type="evidence" value="ECO:0007669"/>
    <property type="project" value="UniProtKB-KW"/>
</dbReference>
<feature type="domain" description="Globin" evidence="10">
    <location>
        <begin position="66"/>
        <end position="213"/>
    </location>
</feature>
<evidence type="ECO:0000256" key="9">
    <source>
        <dbReference type="SAM" id="MobiDB-lite"/>
    </source>
</evidence>
<evidence type="ECO:0000256" key="6">
    <source>
        <dbReference type="ARBA" id="ARBA00023004"/>
    </source>
</evidence>
<dbReference type="GO" id="GO:0046872">
    <property type="term" value="F:metal ion binding"/>
    <property type="evidence" value="ECO:0007669"/>
    <property type="project" value="UniProtKB-KW"/>
</dbReference>
<dbReference type="SUPFAM" id="SSF46458">
    <property type="entry name" value="Globin-like"/>
    <property type="match status" value="1"/>
</dbReference>
<proteinExistence type="inferred from homology"/>
<reference evidence="11 12" key="1">
    <citation type="journal article" date="2021" name="Elife">
        <title>Chloroplast acquisition without the gene transfer in kleptoplastic sea slugs, Plakobranchus ocellatus.</title>
        <authorList>
            <person name="Maeda T."/>
            <person name="Takahashi S."/>
            <person name="Yoshida T."/>
            <person name="Shimamura S."/>
            <person name="Takaki Y."/>
            <person name="Nagai Y."/>
            <person name="Toyoda A."/>
            <person name="Suzuki Y."/>
            <person name="Arimoto A."/>
            <person name="Ishii H."/>
            <person name="Satoh N."/>
            <person name="Nishiyama T."/>
            <person name="Hasebe M."/>
            <person name="Maruyama T."/>
            <person name="Minagawa J."/>
            <person name="Obokata J."/>
            <person name="Shigenobu S."/>
        </authorList>
    </citation>
    <scope>NUCLEOTIDE SEQUENCE [LARGE SCALE GENOMIC DNA]</scope>
</reference>
<dbReference type="PRINTS" id="PR00188">
    <property type="entry name" value="PLANTGLOBIN"/>
</dbReference>
<dbReference type="CDD" id="cd12137">
    <property type="entry name" value="GbX"/>
    <property type="match status" value="1"/>
</dbReference>
<evidence type="ECO:0000256" key="3">
    <source>
        <dbReference type="ARBA" id="ARBA00022617"/>
    </source>
</evidence>
<dbReference type="InterPro" id="IPR000971">
    <property type="entry name" value="Globin"/>
</dbReference>
<keyword evidence="2 8" id="KW-0813">Transport</keyword>
<keyword evidence="12" id="KW-1185">Reference proteome</keyword>